<protein>
    <submittedName>
        <fullName evidence="1">Uncharacterized protein</fullName>
    </submittedName>
</protein>
<sequence length="112" mass="13265">MTNLHCCENEKLNDADWFVKVCPFYNINERLQKFSPHIENHPLGMDTNFESVQQTRSMLPGWNHIKVRKVLDHLLFKNIQTFFCHLAISHIMYSLITISQQCLCSRSLRNKD</sequence>
<reference evidence="1 2" key="1">
    <citation type="submission" date="2023-02" db="EMBL/GenBank/DDBJ databases">
        <title>LHISI_Scaffold_Assembly.</title>
        <authorList>
            <person name="Stuart O.P."/>
            <person name="Cleave R."/>
            <person name="Magrath M.J.L."/>
            <person name="Mikheyev A.S."/>
        </authorList>
    </citation>
    <scope>NUCLEOTIDE SEQUENCE [LARGE SCALE GENOMIC DNA]</scope>
    <source>
        <strain evidence="1">Daus_M_001</strain>
        <tissue evidence="1">Leg muscle</tissue>
    </source>
</reference>
<comment type="caution">
    <text evidence="1">The sequence shown here is derived from an EMBL/GenBank/DDBJ whole genome shotgun (WGS) entry which is preliminary data.</text>
</comment>
<dbReference type="EMBL" id="JARBHB010000006">
    <property type="protein sequence ID" value="KAJ8881436.1"/>
    <property type="molecule type" value="Genomic_DNA"/>
</dbReference>
<name>A0ABQ9HB64_9NEOP</name>
<evidence type="ECO:0000313" key="2">
    <source>
        <dbReference type="Proteomes" id="UP001159363"/>
    </source>
</evidence>
<evidence type="ECO:0000313" key="1">
    <source>
        <dbReference type="EMBL" id="KAJ8881436.1"/>
    </source>
</evidence>
<keyword evidence="2" id="KW-1185">Reference proteome</keyword>
<proteinExistence type="predicted"/>
<organism evidence="1 2">
    <name type="scientific">Dryococelus australis</name>
    <dbReference type="NCBI Taxonomy" id="614101"/>
    <lineage>
        <taxon>Eukaryota</taxon>
        <taxon>Metazoa</taxon>
        <taxon>Ecdysozoa</taxon>
        <taxon>Arthropoda</taxon>
        <taxon>Hexapoda</taxon>
        <taxon>Insecta</taxon>
        <taxon>Pterygota</taxon>
        <taxon>Neoptera</taxon>
        <taxon>Polyneoptera</taxon>
        <taxon>Phasmatodea</taxon>
        <taxon>Verophasmatodea</taxon>
        <taxon>Anareolatae</taxon>
        <taxon>Phasmatidae</taxon>
        <taxon>Eurycanthinae</taxon>
        <taxon>Dryococelus</taxon>
    </lineage>
</organism>
<dbReference type="Proteomes" id="UP001159363">
    <property type="component" value="Chromosome 5"/>
</dbReference>
<accession>A0ABQ9HB64</accession>
<gene>
    <name evidence="1" type="ORF">PR048_017917</name>
</gene>